<dbReference type="InterPro" id="IPR037667">
    <property type="entry name" value="FMC1_homologue"/>
</dbReference>
<keyword evidence="3" id="KW-1185">Reference proteome</keyword>
<dbReference type="PANTHER" id="PTHR31716:SF1">
    <property type="entry name" value="PROTEIN FMC1 HOMOLOG"/>
    <property type="match status" value="1"/>
</dbReference>
<dbReference type="WBParaSite" id="ACRNAN_Path_403.g1530.t1">
    <property type="protein sequence ID" value="ACRNAN_Path_403.g1530.t1"/>
    <property type="gene ID" value="ACRNAN_Path_403.g1530"/>
</dbReference>
<reference evidence="4" key="1">
    <citation type="submission" date="2022-11" db="UniProtKB">
        <authorList>
            <consortium name="WormBaseParasite"/>
        </authorList>
    </citation>
    <scope>IDENTIFICATION</scope>
</reference>
<organism evidence="3 4">
    <name type="scientific">Acrobeloides nanus</name>
    <dbReference type="NCBI Taxonomy" id="290746"/>
    <lineage>
        <taxon>Eukaryota</taxon>
        <taxon>Metazoa</taxon>
        <taxon>Ecdysozoa</taxon>
        <taxon>Nematoda</taxon>
        <taxon>Chromadorea</taxon>
        <taxon>Rhabditida</taxon>
        <taxon>Tylenchina</taxon>
        <taxon>Cephalobomorpha</taxon>
        <taxon>Cephaloboidea</taxon>
        <taxon>Cephalobidae</taxon>
        <taxon>Acrobeloides</taxon>
    </lineage>
</organism>
<proteinExistence type="inferred from homology"/>
<name>A0A914C6J9_9BILA</name>
<sequence>MSSLERSRNAIPALRQIVSELRKSNGKLSRESREFKFLMNQMRTHQPTQRIFSKAPNEMEHLAQTYATYLHSTRMLAELQEKYSSGERSIEDSAKLVGLQLPEKK</sequence>
<evidence type="ECO:0000313" key="4">
    <source>
        <dbReference type="WBParaSite" id="ACRNAN_Path_403.g1530.t1"/>
    </source>
</evidence>
<dbReference type="AlphaFoldDB" id="A0A914C6J9"/>
<evidence type="ECO:0000313" key="3">
    <source>
        <dbReference type="Proteomes" id="UP000887540"/>
    </source>
</evidence>
<dbReference type="GO" id="GO:0005739">
    <property type="term" value="C:mitochondrion"/>
    <property type="evidence" value="ECO:0007669"/>
    <property type="project" value="TreeGrafter"/>
</dbReference>
<dbReference type="Proteomes" id="UP000887540">
    <property type="component" value="Unplaced"/>
</dbReference>
<evidence type="ECO:0000256" key="1">
    <source>
        <dbReference type="ARBA" id="ARBA00009058"/>
    </source>
</evidence>
<accession>A0A914C6J9</accession>
<dbReference type="PANTHER" id="PTHR31716">
    <property type="entry name" value="PROTEIN FMC1 HOMOLOG"/>
    <property type="match status" value="1"/>
</dbReference>
<comment type="similarity">
    <text evidence="1">Belongs to the FMC1 family.</text>
</comment>
<protein>
    <recommendedName>
        <fullName evidence="2">Protein FMC1 homolog</fullName>
    </recommendedName>
</protein>
<evidence type="ECO:0000256" key="2">
    <source>
        <dbReference type="ARBA" id="ARBA00013846"/>
    </source>
</evidence>